<accession>A0A098LCJ4</accession>
<dbReference type="Pfam" id="PF05572">
    <property type="entry name" value="Peptidase_M43"/>
    <property type="match status" value="1"/>
</dbReference>
<feature type="domain" description="Peptidase M43 pregnancy-associated plasma-A" evidence="9">
    <location>
        <begin position="130"/>
        <end position="249"/>
    </location>
</feature>
<keyword evidence="3" id="KW-0479">Metal-binding</keyword>
<evidence type="ECO:0000256" key="8">
    <source>
        <dbReference type="ARBA" id="ARBA00023157"/>
    </source>
</evidence>
<evidence type="ECO:0000256" key="6">
    <source>
        <dbReference type="ARBA" id="ARBA00022833"/>
    </source>
</evidence>
<dbReference type="Proteomes" id="UP000030185">
    <property type="component" value="Unassembled WGS sequence"/>
</dbReference>
<evidence type="ECO:0000256" key="5">
    <source>
        <dbReference type="ARBA" id="ARBA00022801"/>
    </source>
</evidence>
<dbReference type="STRING" id="153721.MYP_1938"/>
<gene>
    <name evidence="10" type="ORF">MYP_1938</name>
</gene>
<keyword evidence="6" id="KW-0862">Zinc</keyword>
<evidence type="ECO:0000256" key="3">
    <source>
        <dbReference type="ARBA" id="ARBA00022723"/>
    </source>
</evidence>
<evidence type="ECO:0000256" key="2">
    <source>
        <dbReference type="ARBA" id="ARBA00022670"/>
    </source>
</evidence>
<dbReference type="GO" id="GO:0046872">
    <property type="term" value="F:metal ion binding"/>
    <property type="evidence" value="ECO:0007669"/>
    <property type="project" value="UniProtKB-KW"/>
</dbReference>
<dbReference type="AlphaFoldDB" id="A0A098LCJ4"/>
<name>A0A098LCJ4_9BACT</name>
<evidence type="ECO:0000256" key="4">
    <source>
        <dbReference type="ARBA" id="ARBA00022729"/>
    </source>
</evidence>
<dbReference type="PANTHER" id="PTHR47466">
    <property type="match status" value="1"/>
</dbReference>
<keyword evidence="7" id="KW-0482">Metalloprotease</keyword>
<dbReference type="SUPFAM" id="SSF55486">
    <property type="entry name" value="Metalloproteases ('zincins'), catalytic domain"/>
    <property type="match status" value="2"/>
</dbReference>
<keyword evidence="8" id="KW-1015">Disulfide bond</keyword>
<sequence length="264" mass="29688">MAGFNEAFINPSFSKSISGDTIKPLTKVNKEFLIVAHIVRKQDGSAGITPTEISSVLNQVNTLFAPIGMSFTLCQTDYIDNFQYDSLNGIGPSVQNLIIDYMDEVAVQYNIERRINMYFMSEFINAYAPYCGFAGDYIVIKKGCNTLTVVAHEFGHYFGLMHTFAGNGTEHADGSNCNDAGDKVCDTPADPFNEASPDSYYDKSSCQFIYKGRDAKNQFYSPDLGNIMSYYTSCVCPKFTHGQLERMAQYYKQIQQRPEEFLPW</sequence>
<dbReference type="PANTHER" id="PTHR47466:SF1">
    <property type="entry name" value="METALLOPROTEASE MEP1 (AFU_ORTHOLOGUE AFUA_1G07730)-RELATED"/>
    <property type="match status" value="1"/>
</dbReference>
<dbReference type="InterPro" id="IPR024079">
    <property type="entry name" value="MetalloPept_cat_dom_sf"/>
</dbReference>
<evidence type="ECO:0000256" key="7">
    <source>
        <dbReference type="ARBA" id="ARBA00023049"/>
    </source>
</evidence>
<proteinExistence type="inferred from homology"/>
<keyword evidence="2" id="KW-0645">Protease</keyword>
<dbReference type="Gene3D" id="3.40.390.10">
    <property type="entry name" value="Collagenase (Catalytic Domain)"/>
    <property type="match status" value="1"/>
</dbReference>
<comment type="caution">
    <text evidence="10">The sequence shown here is derived from an EMBL/GenBank/DDBJ whole genome shotgun (WGS) entry which is preliminary data.</text>
</comment>
<keyword evidence="5" id="KW-0378">Hydrolase</keyword>
<dbReference type="GO" id="GO:0008237">
    <property type="term" value="F:metallopeptidase activity"/>
    <property type="evidence" value="ECO:0007669"/>
    <property type="project" value="UniProtKB-KW"/>
</dbReference>
<comment type="similarity">
    <text evidence="1">Belongs to the peptidase M43B family.</text>
</comment>
<protein>
    <recommendedName>
        <fullName evidence="9">Peptidase M43 pregnancy-associated plasma-A domain-containing protein</fullName>
    </recommendedName>
</protein>
<evidence type="ECO:0000256" key="1">
    <source>
        <dbReference type="ARBA" id="ARBA00008721"/>
    </source>
</evidence>
<organism evidence="10 11">
    <name type="scientific">Sporocytophaga myxococcoides</name>
    <dbReference type="NCBI Taxonomy" id="153721"/>
    <lineage>
        <taxon>Bacteria</taxon>
        <taxon>Pseudomonadati</taxon>
        <taxon>Bacteroidota</taxon>
        <taxon>Cytophagia</taxon>
        <taxon>Cytophagales</taxon>
        <taxon>Cytophagaceae</taxon>
        <taxon>Sporocytophaga</taxon>
    </lineage>
</organism>
<evidence type="ECO:0000313" key="10">
    <source>
        <dbReference type="EMBL" id="GAL84710.1"/>
    </source>
</evidence>
<evidence type="ECO:0000313" key="11">
    <source>
        <dbReference type="Proteomes" id="UP000030185"/>
    </source>
</evidence>
<keyword evidence="4" id="KW-0732">Signal</keyword>
<dbReference type="EMBL" id="BBLT01000003">
    <property type="protein sequence ID" value="GAL84710.1"/>
    <property type="molecule type" value="Genomic_DNA"/>
</dbReference>
<dbReference type="eggNOG" id="COG1572">
    <property type="taxonomic scope" value="Bacteria"/>
</dbReference>
<keyword evidence="11" id="KW-1185">Reference proteome</keyword>
<dbReference type="InterPro" id="IPR008754">
    <property type="entry name" value="Peptidase_M43"/>
</dbReference>
<evidence type="ECO:0000259" key="9">
    <source>
        <dbReference type="Pfam" id="PF05572"/>
    </source>
</evidence>
<dbReference type="GO" id="GO:0006508">
    <property type="term" value="P:proteolysis"/>
    <property type="evidence" value="ECO:0007669"/>
    <property type="project" value="UniProtKB-KW"/>
</dbReference>
<reference evidence="10 11" key="1">
    <citation type="submission" date="2014-09" db="EMBL/GenBank/DDBJ databases">
        <title>Sporocytophaga myxococcoides PG-01 genome sequencing.</title>
        <authorList>
            <person name="Liu L."/>
            <person name="Gao P.J."/>
            <person name="Chen G.J."/>
            <person name="Wang L.S."/>
        </authorList>
    </citation>
    <scope>NUCLEOTIDE SEQUENCE [LARGE SCALE GENOMIC DNA]</scope>
    <source>
        <strain evidence="10 11">PG-01</strain>
    </source>
</reference>